<reference evidence="1 2" key="1">
    <citation type="submission" date="2018-01" db="EMBL/GenBank/DDBJ databases">
        <title>Whole genome sequencing of Histamine producing bacteria.</title>
        <authorList>
            <person name="Butler K."/>
        </authorList>
    </citation>
    <scope>NUCLEOTIDE SEQUENCE [LARGE SCALE GENOMIC DNA]</scope>
    <source>
        <strain evidence="1 2">ATCC 25521</strain>
    </source>
</reference>
<protein>
    <recommendedName>
        <fullName evidence="3">Site-specific integrase</fullName>
    </recommendedName>
</protein>
<evidence type="ECO:0008006" key="3">
    <source>
        <dbReference type="Google" id="ProtNLM"/>
    </source>
</evidence>
<proteinExistence type="predicted"/>
<dbReference type="EMBL" id="PYOI01000001">
    <property type="protein sequence ID" value="PSV86543.1"/>
    <property type="molecule type" value="Genomic_DNA"/>
</dbReference>
<sequence>MVDDVTTLPSLFVTIYGRNELSKKSLGIQENIYASLRFFYVYYFKKHKVTFDYAFHKAGYDISEFIDEFNGFFKYLLGKQHLNNLEDIVGLDFLYSGITKSNKVTYGNHIRNVSGFFRYLNIRYMNTAYQDLTPHEAHIFSKANREKLEYVMKDFNSIEVAQNAPVHRYKSISEKQNVELNNMLIPSTPAFADTETGEYFEEVDNPQNPFKDAFQQYRNYLIHRLMFAYGLRVGEVLLASLDSIGETQDA</sequence>
<organism evidence="1 2">
    <name type="scientific">Photobacterium leiognathi</name>
    <dbReference type="NCBI Taxonomy" id="553611"/>
    <lineage>
        <taxon>Bacteria</taxon>
        <taxon>Pseudomonadati</taxon>
        <taxon>Pseudomonadota</taxon>
        <taxon>Gammaproteobacteria</taxon>
        <taxon>Vibrionales</taxon>
        <taxon>Vibrionaceae</taxon>
        <taxon>Photobacterium</taxon>
    </lineage>
</organism>
<accession>A0ABX5GLF8</accession>
<name>A0ABX5GLF8_PHOLE</name>
<keyword evidence="2" id="KW-1185">Reference proteome</keyword>
<evidence type="ECO:0000313" key="2">
    <source>
        <dbReference type="Proteomes" id="UP000241566"/>
    </source>
</evidence>
<dbReference type="Proteomes" id="UP000241566">
    <property type="component" value="Unassembled WGS sequence"/>
</dbReference>
<evidence type="ECO:0000313" key="1">
    <source>
        <dbReference type="EMBL" id="PSV86543.1"/>
    </source>
</evidence>
<comment type="caution">
    <text evidence="1">The sequence shown here is derived from an EMBL/GenBank/DDBJ whole genome shotgun (WGS) entry which is preliminary data.</text>
</comment>
<gene>
    <name evidence="1" type="ORF">CTM94_01695</name>
</gene>